<gene>
    <name evidence="1" type="ORF">CEP51_002075</name>
</gene>
<evidence type="ECO:0000313" key="2">
    <source>
        <dbReference type="Proteomes" id="UP000287972"/>
    </source>
</evidence>
<protein>
    <submittedName>
        <fullName evidence="1">Uncharacterized protein</fullName>
    </submittedName>
</protein>
<dbReference type="AlphaFoldDB" id="A0A428SD67"/>
<keyword evidence="2" id="KW-1185">Reference proteome</keyword>
<sequence length="73" mass="8086">MRAKCIALTDLVPEKLYNHANLANQRPFLDSLPINGLSNLPLAVRLASPRSGSCSQTVMAHSWRRLPFGQQVD</sequence>
<name>A0A428SD67_9HYPO</name>
<reference evidence="1 2" key="1">
    <citation type="submission" date="2017-06" db="EMBL/GenBank/DDBJ databases">
        <title>Comparative genomic analysis of Ambrosia Fusariam Clade fungi.</title>
        <authorList>
            <person name="Stajich J.E."/>
            <person name="Carrillo J."/>
            <person name="Kijimoto T."/>
            <person name="Eskalen A."/>
            <person name="O'Donnell K."/>
            <person name="Kasson M."/>
        </authorList>
    </citation>
    <scope>NUCLEOTIDE SEQUENCE [LARGE SCALE GENOMIC DNA]</scope>
    <source>
        <strain evidence="1 2">NRRL62606</strain>
    </source>
</reference>
<dbReference type="EMBL" id="NKCL01000029">
    <property type="protein sequence ID" value="RSL87715.1"/>
    <property type="molecule type" value="Genomic_DNA"/>
</dbReference>
<evidence type="ECO:0000313" key="1">
    <source>
        <dbReference type="EMBL" id="RSL87715.1"/>
    </source>
</evidence>
<proteinExistence type="predicted"/>
<accession>A0A428SD67</accession>
<organism evidence="1 2">
    <name type="scientific">Fusarium floridanum</name>
    <dbReference type="NCBI Taxonomy" id="1325733"/>
    <lineage>
        <taxon>Eukaryota</taxon>
        <taxon>Fungi</taxon>
        <taxon>Dikarya</taxon>
        <taxon>Ascomycota</taxon>
        <taxon>Pezizomycotina</taxon>
        <taxon>Sordariomycetes</taxon>
        <taxon>Hypocreomycetidae</taxon>
        <taxon>Hypocreales</taxon>
        <taxon>Nectriaceae</taxon>
        <taxon>Fusarium</taxon>
        <taxon>Fusarium solani species complex</taxon>
    </lineage>
</organism>
<comment type="caution">
    <text evidence="1">The sequence shown here is derived from an EMBL/GenBank/DDBJ whole genome shotgun (WGS) entry which is preliminary data.</text>
</comment>
<dbReference type="Proteomes" id="UP000287972">
    <property type="component" value="Unassembled WGS sequence"/>
</dbReference>